<protein>
    <submittedName>
        <fullName evidence="1">Uncharacterized protein</fullName>
    </submittedName>
</protein>
<reference evidence="1 2" key="1">
    <citation type="submission" date="2024-02" db="EMBL/GenBank/DDBJ databases">
        <authorList>
            <person name="Daric V."/>
            <person name="Darras S."/>
        </authorList>
    </citation>
    <scope>NUCLEOTIDE SEQUENCE [LARGE SCALE GENOMIC DNA]</scope>
</reference>
<sequence length="266" mass="30037">MVYAIAEYLTVHCTVVGVRPHLLIDLARVCAEIDEVQLSYRCLAALKTLENLESSLLVEMEFVESELMVKGLGSNQESYAKFSVDVRLAAIKRMELALHNALRSTNANIVQGACTALWNLCLPLLQKNLRKHVRQPLNILAQVLEDISSLQATLRCQVHMELAKCEEAGEQIEVALKHVNKALQLDDTGIYHERLHSLLHLLQLRTQLYRTPDRPEDIATIIIQQNHRIKDECSKPEVTNMRPQIGLTTALAWRSIPAGPAFFNFL</sequence>
<organism evidence="1 2">
    <name type="scientific">Clavelina lepadiformis</name>
    <name type="common">Light-bulb sea squirt</name>
    <name type="synonym">Ascidia lepadiformis</name>
    <dbReference type="NCBI Taxonomy" id="159417"/>
    <lineage>
        <taxon>Eukaryota</taxon>
        <taxon>Metazoa</taxon>
        <taxon>Chordata</taxon>
        <taxon>Tunicata</taxon>
        <taxon>Ascidiacea</taxon>
        <taxon>Aplousobranchia</taxon>
        <taxon>Clavelinidae</taxon>
        <taxon>Clavelina</taxon>
    </lineage>
</organism>
<dbReference type="PANTHER" id="PTHR15977:SF15">
    <property type="entry name" value="CILIA- AND FLAGELLA-ASSOCIATED PROTEIN 46"/>
    <property type="match status" value="1"/>
</dbReference>
<dbReference type="EMBL" id="CAWYQH010000119">
    <property type="protein sequence ID" value="CAK8690364.1"/>
    <property type="molecule type" value="Genomic_DNA"/>
</dbReference>
<evidence type="ECO:0000313" key="2">
    <source>
        <dbReference type="Proteomes" id="UP001642483"/>
    </source>
</evidence>
<keyword evidence="2" id="KW-1185">Reference proteome</keyword>
<dbReference type="Proteomes" id="UP001642483">
    <property type="component" value="Unassembled WGS sequence"/>
</dbReference>
<comment type="caution">
    <text evidence="1">The sequence shown here is derived from an EMBL/GenBank/DDBJ whole genome shotgun (WGS) entry which is preliminary data.</text>
</comment>
<dbReference type="PANTHER" id="PTHR15977">
    <property type="entry name" value="CILIA- AND FLAGELLA-ASSOCIATED PROTEIN 46"/>
    <property type="match status" value="1"/>
</dbReference>
<accession>A0ABP0GHR0</accession>
<name>A0ABP0GHR0_CLALP</name>
<proteinExistence type="predicted"/>
<dbReference type="InterPro" id="IPR039586">
    <property type="entry name" value="CFAP46"/>
</dbReference>
<gene>
    <name evidence="1" type="ORF">CVLEPA_LOCUS22992</name>
</gene>
<evidence type="ECO:0000313" key="1">
    <source>
        <dbReference type="EMBL" id="CAK8690364.1"/>
    </source>
</evidence>